<dbReference type="KEGG" id="pdh:B9T62_22185"/>
<evidence type="ECO:0000259" key="5">
    <source>
        <dbReference type="PROSITE" id="PS01124"/>
    </source>
</evidence>
<dbReference type="AlphaFoldDB" id="A0A2Z2KU95"/>
<dbReference type="SMART" id="SM00342">
    <property type="entry name" value="HTH_ARAC"/>
    <property type="match status" value="1"/>
</dbReference>
<keyword evidence="7" id="KW-1185">Reference proteome</keyword>
<keyword evidence="4" id="KW-1133">Transmembrane helix</keyword>
<dbReference type="CDD" id="cd00093">
    <property type="entry name" value="HTH_XRE"/>
    <property type="match status" value="1"/>
</dbReference>
<dbReference type="InterPro" id="IPR018062">
    <property type="entry name" value="HTH_AraC-typ_CS"/>
</dbReference>
<dbReference type="Proteomes" id="UP000249890">
    <property type="component" value="Chromosome"/>
</dbReference>
<evidence type="ECO:0000313" key="6">
    <source>
        <dbReference type="EMBL" id="ASA23278.1"/>
    </source>
</evidence>
<dbReference type="InterPro" id="IPR020449">
    <property type="entry name" value="Tscrpt_reg_AraC-type_HTH"/>
</dbReference>
<evidence type="ECO:0000313" key="7">
    <source>
        <dbReference type="Proteomes" id="UP000249890"/>
    </source>
</evidence>
<dbReference type="SUPFAM" id="SSF46689">
    <property type="entry name" value="Homeodomain-like"/>
    <property type="match status" value="1"/>
</dbReference>
<dbReference type="Gene3D" id="1.10.10.60">
    <property type="entry name" value="Homeodomain-like"/>
    <property type="match status" value="2"/>
</dbReference>
<feature type="transmembrane region" description="Helical" evidence="4">
    <location>
        <begin position="6"/>
        <end position="28"/>
    </location>
</feature>
<keyword evidence="1" id="KW-0805">Transcription regulation</keyword>
<dbReference type="InterPro" id="IPR001387">
    <property type="entry name" value="Cro/C1-type_HTH"/>
</dbReference>
<reference evidence="6 7" key="1">
    <citation type="submission" date="2017-06" db="EMBL/GenBank/DDBJ databases">
        <title>Complete genome sequence of Paenibacillus donghaensis KCTC 13049T isolated from East Sea sediment, South Korea.</title>
        <authorList>
            <person name="Jung B.K."/>
            <person name="Hong S.-J."/>
            <person name="Shin J.-H."/>
        </authorList>
    </citation>
    <scope>NUCLEOTIDE SEQUENCE [LARGE SCALE GENOMIC DNA]</scope>
    <source>
        <strain evidence="6 7">KCTC 13049</strain>
    </source>
</reference>
<protein>
    <recommendedName>
        <fullName evidence="5">HTH araC/xylS-type domain-containing protein</fullName>
    </recommendedName>
</protein>
<dbReference type="EMBL" id="CP021780">
    <property type="protein sequence ID" value="ASA23278.1"/>
    <property type="molecule type" value="Genomic_DNA"/>
</dbReference>
<name>A0A2Z2KU95_9BACL</name>
<dbReference type="GO" id="GO:0043565">
    <property type="term" value="F:sequence-specific DNA binding"/>
    <property type="evidence" value="ECO:0007669"/>
    <property type="project" value="InterPro"/>
</dbReference>
<evidence type="ECO:0000256" key="1">
    <source>
        <dbReference type="ARBA" id="ARBA00023015"/>
    </source>
</evidence>
<keyword evidence="4" id="KW-0472">Membrane</keyword>
<evidence type="ECO:0000256" key="4">
    <source>
        <dbReference type="SAM" id="Phobius"/>
    </source>
</evidence>
<dbReference type="PROSITE" id="PS00041">
    <property type="entry name" value="HTH_ARAC_FAMILY_1"/>
    <property type="match status" value="1"/>
</dbReference>
<dbReference type="InterPro" id="IPR009057">
    <property type="entry name" value="Homeodomain-like_sf"/>
</dbReference>
<accession>A0A2Z2KU95</accession>
<feature type="domain" description="HTH araC/xylS-type" evidence="5">
    <location>
        <begin position="628"/>
        <end position="728"/>
    </location>
</feature>
<evidence type="ECO:0000256" key="3">
    <source>
        <dbReference type="ARBA" id="ARBA00023163"/>
    </source>
</evidence>
<keyword evidence="3" id="KW-0804">Transcription</keyword>
<keyword evidence="4" id="KW-0812">Transmembrane</keyword>
<evidence type="ECO:0000256" key="2">
    <source>
        <dbReference type="ARBA" id="ARBA00023125"/>
    </source>
</evidence>
<sequence length="735" mass="82049">MYTRFFMSLTLISVCSILVLAVVIFYWFRHISIDNIDKANQNVLLNTETVFMNYKEIVQNYTMDFYANPNINALMMSGDTSWSDQLYSALSQIRGALVVNQYLENAYIFGLNEPVAMFENMPLSPESKQELFNRVRDSRIVESPFLWEATLNNGLSKTLLTIFYNDRAFADSEYNGAVAITVNLSKLQNNLFSQSGAEVTRYAVLDQNARVLMHNTLSDSHFDPQMLDRIVSASAHTGSFVWKESGEPRLITYVYSTADKLWFLSETSYKDSIRNISNARNLMIGLCLALILAASLSARMISRSIYKPIGRLFGNIVHLSGNEEALRNGTDVDTANLELEAIASTLQQLKRESNDSALIRWLLTPRSAGSSEAPMASIGATGGVYCVCVLAVHPQAPLMGCSDTVEELTAFIRAVFAEIATVQAYSPHKGSGVLILSEQQEGNFTDYASYRSKWEAIAAFRPVSGACCSFGISGFSHDLNLLKDQYDQAADSLQHVKFHEQLNIVFSDDTIHLNSSPIPDSALEPLLQAVKQPDQTANIPQSAERLLAVCCSYQAEMATLALSRLAVELSRTAEFKAAIQHSGFLDNYQQIWQLQSYGQLRAWLEECCGSAHERMRSMLAVETRSLAAEAIGYIREHYSDPKLSLNSLADKLAISPAYLSRLITDAVGSSFPDFVNLLRLEQAQLLLVSGLDMDIREIAEEVGYNSSTYFTTQFKKRYGATPSKWRMNHILHKED</sequence>
<dbReference type="GO" id="GO:0003700">
    <property type="term" value="F:DNA-binding transcription factor activity"/>
    <property type="evidence" value="ECO:0007669"/>
    <property type="project" value="InterPro"/>
</dbReference>
<organism evidence="6 7">
    <name type="scientific">Paenibacillus donghaensis</name>
    <dbReference type="NCBI Taxonomy" id="414771"/>
    <lineage>
        <taxon>Bacteria</taxon>
        <taxon>Bacillati</taxon>
        <taxon>Bacillota</taxon>
        <taxon>Bacilli</taxon>
        <taxon>Bacillales</taxon>
        <taxon>Paenibacillaceae</taxon>
        <taxon>Paenibacillus</taxon>
    </lineage>
</organism>
<dbReference type="PRINTS" id="PR00032">
    <property type="entry name" value="HTHARAC"/>
</dbReference>
<dbReference type="Pfam" id="PF12833">
    <property type="entry name" value="HTH_18"/>
    <property type="match status" value="1"/>
</dbReference>
<dbReference type="PROSITE" id="PS01124">
    <property type="entry name" value="HTH_ARAC_FAMILY_2"/>
    <property type="match status" value="1"/>
</dbReference>
<proteinExistence type="predicted"/>
<keyword evidence="2" id="KW-0238">DNA-binding</keyword>
<gene>
    <name evidence="6" type="ORF">B9T62_22185</name>
</gene>
<dbReference type="InterPro" id="IPR018060">
    <property type="entry name" value="HTH_AraC"/>
</dbReference>
<dbReference type="PANTHER" id="PTHR43280:SF2">
    <property type="entry name" value="HTH-TYPE TRANSCRIPTIONAL REGULATOR EXSA"/>
    <property type="match status" value="1"/>
</dbReference>
<dbReference type="PANTHER" id="PTHR43280">
    <property type="entry name" value="ARAC-FAMILY TRANSCRIPTIONAL REGULATOR"/>
    <property type="match status" value="1"/>
</dbReference>